<organism evidence="1 2">
    <name type="scientific">Golovinomyces cichoracearum</name>
    <dbReference type="NCBI Taxonomy" id="62708"/>
    <lineage>
        <taxon>Eukaryota</taxon>
        <taxon>Fungi</taxon>
        <taxon>Dikarya</taxon>
        <taxon>Ascomycota</taxon>
        <taxon>Pezizomycotina</taxon>
        <taxon>Leotiomycetes</taxon>
        <taxon>Erysiphales</taxon>
        <taxon>Erysiphaceae</taxon>
        <taxon>Golovinomyces</taxon>
    </lineage>
</organism>
<evidence type="ECO:0000313" key="2">
    <source>
        <dbReference type="Proteomes" id="UP000283383"/>
    </source>
</evidence>
<feature type="non-terminal residue" evidence="1">
    <location>
        <position position="1"/>
    </location>
</feature>
<protein>
    <submittedName>
        <fullName evidence="1">Uncharacterized protein</fullName>
    </submittedName>
</protein>
<dbReference type="STRING" id="62708.A0A420J6T3"/>
<keyword evidence="2" id="KW-1185">Reference proteome</keyword>
<reference evidence="1 2" key="1">
    <citation type="journal article" date="2018" name="BMC Genomics">
        <title>Comparative genome analyses reveal sequence features reflecting distinct modes of host-adaptation between dicot and monocot powdery mildew.</title>
        <authorList>
            <person name="Wu Y."/>
            <person name="Ma X."/>
            <person name="Pan Z."/>
            <person name="Kale S.D."/>
            <person name="Song Y."/>
            <person name="King H."/>
            <person name="Zhang Q."/>
            <person name="Presley C."/>
            <person name="Deng X."/>
            <person name="Wei C.I."/>
            <person name="Xiao S."/>
        </authorList>
    </citation>
    <scope>NUCLEOTIDE SEQUENCE [LARGE SCALE GENOMIC DNA]</scope>
    <source>
        <strain evidence="1">UMSG3</strain>
    </source>
</reference>
<dbReference type="EMBL" id="MCBQ01002454">
    <property type="protein sequence ID" value="RKF82488.1"/>
    <property type="molecule type" value="Genomic_DNA"/>
</dbReference>
<dbReference type="AlphaFoldDB" id="A0A420J6T3"/>
<sequence>VPFTSFKYTADQRITGGLKSFDIHGKFYQADFSTETALTVPRFCQLFLFDPDYARQVRANNEWTHGLNLSVVLLLDMVLREKNPWVARYRHAKEMVTRLLQEREGEEFRVLYNPRLQLIIEAQSGVHKGRIQLPSALEVAFLNPDEIYDG</sequence>
<gene>
    <name evidence="1" type="ORF">GcM3_024056</name>
</gene>
<proteinExistence type="predicted"/>
<name>A0A420J6T3_9PEZI</name>
<comment type="caution">
    <text evidence="1">The sequence shown here is derived from an EMBL/GenBank/DDBJ whole genome shotgun (WGS) entry which is preliminary data.</text>
</comment>
<accession>A0A420J6T3</accession>
<feature type="non-terminal residue" evidence="1">
    <location>
        <position position="150"/>
    </location>
</feature>
<evidence type="ECO:0000313" key="1">
    <source>
        <dbReference type="EMBL" id="RKF82488.1"/>
    </source>
</evidence>
<dbReference type="Proteomes" id="UP000283383">
    <property type="component" value="Unassembled WGS sequence"/>
</dbReference>